<feature type="domain" description="MSP" evidence="9">
    <location>
        <begin position="422"/>
        <end position="536"/>
    </location>
</feature>
<dbReference type="InterPro" id="IPR013783">
    <property type="entry name" value="Ig-like_fold"/>
</dbReference>
<proteinExistence type="predicted"/>
<reference evidence="10 11" key="1">
    <citation type="submission" date="2019-12" db="EMBL/GenBank/DDBJ databases">
        <title>Chromosome-level assembly of the Caenorhabditis remanei genome.</title>
        <authorList>
            <person name="Teterina A.A."/>
            <person name="Willis J.H."/>
            <person name="Phillips P.C."/>
        </authorList>
    </citation>
    <scope>NUCLEOTIDE SEQUENCE [LARGE SCALE GENOMIC DNA]</scope>
    <source>
        <strain evidence="10 11">PX506</strain>
        <tissue evidence="10">Whole organism</tissue>
    </source>
</reference>
<dbReference type="SUPFAM" id="SSF49354">
    <property type="entry name" value="PapD-like"/>
    <property type="match status" value="1"/>
</dbReference>
<feature type="compositionally biased region" description="Basic and acidic residues" evidence="8">
    <location>
        <begin position="62"/>
        <end position="85"/>
    </location>
</feature>
<dbReference type="PANTHER" id="PTHR22920">
    <property type="entry name" value="MAJOR SPERM PROTEIN"/>
    <property type="match status" value="1"/>
</dbReference>
<keyword evidence="3 7" id="KW-0206">Cytoskeleton</keyword>
<dbReference type="RefSeq" id="XP_003095299.2">
    <property type="nucleotide sequence ID" value="XM_003095251.2"/>
</dbReference>
<dbReference type="AlphaFoldDB" id="A0A6A5FVN2"/>
<dbReference type="PANTHER" id="PTHR22920:SF7">
    <property type="entry name" value="MSP DOMAIN-CONTAINING PROTEIN-RELATED"/>
    <property type="match status" value="1"/>
</dbReference>
<evidence type="ECO:0000259" key="9">
    <source>
        <dbReference type="PROSITE" id="PS50202"/>
    </source>
</evidence>
<comment type="function">
    <text evidence="5 7">Central component in molecular interactions underlying sperm crawling. Forms an extensive filament system that extends from sperm villipoda, along the leading edge of the pseudopod.</text>
</comment>
<keyword evidence="2" id="KW-0963">Cytoplasm</keyword>
<evidence type="ECO:0000256" key="3">
    <source>
        <dbReference type="ARBA" id="ARBA00023212"/>
    </source>
</evidence>
<feature type="compositionally biased region" description="Polar residues" evidence="8">
    <location>
        <begin position="130"/>
        <end position="139"/>
    </location>
</feature>
<evidence type="ECO:0000313" key="11">
    <source>
        <dbReference type="Proteomes" id="UP000483820"/>
    </source>
</evidence>
<evidence type="ECO:0000313" key="10">
    <source>
        <dbReference type="EMBL" id="KAF1746499.1"/>
    </source>
</evidence>
<feature type="region of interest" description="Disordered" evidence="8">
    <location>
        <begin position="1"/>
        <end position="90"/>
    </location>
</feature>
<dbReference type="GO" id="GO:0005856">
    <property type="term" value="C:cytoskeleton"/>
    <property type="evidence" value="ECO:0007669"/>
    <property type="project" value="UniProtKB-SubCell"/>
</dbReference>
<name>A0A6A5FVN2_CAERE</name>
<feature type="compositionally biased region" description="Low complexity" evidence="8">
    <location>
        <begin position="119"/>
        <end position="129"/>
    </location>
</feature>
<comment type="caution">
    <text evidence="10">The sequence shown here is derived from an EMBL/GenBank/DDBJ whole genome shotgun (WGS) entry which is preliminary data.</text>
</comment>
<evidence type="ECO:0000256" key="7">
    <source>
        <dbReference type="RuleBase" id="RU003425"/>
    </source>
</evidence>
<feature type="compositionally biased region" description="Polar residues" evidence="8">
    <location>
        <begin position="1"/>
        <end position="11"/>
    </location>
</feature>
<dbReference type="Proteomes" id="UP000483820">
    <property type="component" value="Chromosome X"/>
</dbReference>
<dbReference type="Pfam" id="PF00635">
    <property type="entry name" value="Motile_Sperm"/>
    <property type="match status" value="1"/>
</dbReference>
<protein>
    <recommendedName>
        <fullName evidence="7">Major sperm protein</fullName>
    </recommendedName>
</protein>
<dbReference type="PROSITE" id="PS50202">
    <property type="entry name" value="MSP"/>
    <property type="match status" value="1"/>
</dbReference>
<accession>A0A6A5FVN2</accession>
<keyword evidence="4" id="KW-0966">Cell projection</keyword>
<comment type="subcellular location">
    <subcellularLocation>
        <location evidence="6">Cell projection</location>
        <location evidence="6">Pseudopodium</location>
    </subcellularLocation>
    <subcellularLocation>
        <location evidence="1">Cytoplasm</location>
        <location evidence="1">Cytoskeleton</location>
    </subcellularLocation>
</comment>
<dbReference type="GeneID" id="9807543"/>
<dbReference type="GO" id="GO:0031143">
    <property type="term" value="C:pseudopodium"/>
    <property type="evidence" value="ECO:0007669"/>
    <property type="project" value="UniProtKB-SubCell"/>
</dbReference>
<dbReference type="InterPro" id="IPR000535">
    <property type="entry name" value="MSP_dom"/>
</dbReference>
<dbReference type="Gene3D" id="2.60.40.10">
    <property type="entry name" value="Immunoglobulins"/>
    <property type="match status" value="1"/>
</dbReference>
<evidence type="ECO:0000256" key="5">
    <source>
        <dbReference type="ARBA" id="ARBA00037744"/>
    </source>
</evidence>
<evidence type="ECO:0000256" key="8">
    <source>
        <dbReference type="SAM" id="MobiDB-lite"/>
    </source>
</evidence>
<evidence type="ECO:0000256" key="6">
    <source>
        <dbReference type="ARBA" id="ARBA00037818"/>
    </source>
</evidence>
<evidence type="ECO:0000256" key="2">
    <source>
        <dbReference type="ARBA" id="ARBA00022490"/>
    </source>
</evidence>
<dbReference type="CTD" id="9807543"/>
<dbReference type="KEGG" id="crq:GCK72_022955"/>
<dbReference type="EMBL" id="WUAV01000006">
    <property type="protein sequence ID" value="KAF1746499.1"/>
    <property type="molecule type" value="Genomic_DNA"/>
</dbReference>
<feature type="region of interest" description="Disordered" evidence="8">
    <location>
        <begin position="113"/>
        <end position="143"/>
    </location>
</feature>
<gene>
    <name evidence="10" type="ORF">GCK72_022955</name>
</gene>
<dbReference type="InterPro" id="IPR008962">
    <property type="entry name" value="PapD-like_sf"/>
</dbReference>
<evidence type="ECO:0000256" key="4">
    <source>
        <dbReference type="ARBA" id="ARBA00023273"/>
    </source>
</evidence>
<organism evidence="10 11">
    <name type="scientific">Caenorhabditis remanei</name>
    <name type="common">Caenorhabditis vulgaris</name>
    <dbReference type="NCBI Taxonomy" id="31234"/>
    <lineage>
        <taxon>Eukaryota</taxon>
        <taxon>Metazoa</taxon>
        <taxon>Ecdysozoa</taxon>
        <taxon>Nematoda</taxon>
        <taxon>Chromadorea</taxon>
        <taxon>Rhabditida</taxon>
        <taxon>Rhabditina</taxon>
        <taxon>Rhabditomorpha</taxon>
        <taxon>Rhabditoidea</taxon>
        <taxon>Rhabditidae</taxon>
        <taxon>Peloderinae</taxon>
        <taxon>Caenorhabditis</taxon>
    </lineage>
</organism>
<sequence length="536" mass="59562">MDSSNNSSNQPARAEPSANGARQRGRPRRTVVPKTVFDATPAQCKSSAPVIASNTQNKGGAKRKEQVVDKRDSTEEDNTQKRNKLEPIPSAPFAISQSSAALPSGASLLVTPPPFHQASTSSQSISNSSLARNTTSKAGTTHKPAIDVRARSRPFEVLAALRGSPLPDLQVTSTTSDLLAPKVCTAENPARPAPRPAAPSTATPSNFQFASGVGTRGTAAQASSTTVAVAHRFRLQKQENHPGLQQKHRFATKHLTEYVAKNASQGVAVMSMEKEAEEQGNHRNDSLRQHETDNMEFPPYNTEEGEMRRVDEVQLNHNVKCDVDDEDVMVIEEKLATGNVSTHNVEPVTAQVKQQYLRRSYPVTQSSHQFMPQLRYHRETQHENKQAQSSRVTNFIQKTSEAPTFEKKYMTQEDLMDVKLGKIETQPLQAIKFNCPFDLPKENYFKVKNISEHRIGIMINVSSGDRIDLDTQLACLRPLKSITIKVTTRSFDLKEFTKDFIAIEWMNVLDNTVLTNEWFDGDGPRNKKTLIVEYSL</sequence>
<dbReference type="InterPro" id="IPR051155">
    <property type="entry name" value="Nematode_MSP"/>
</dbReference>
<evidence type="ECO:0000256" key="1">
    <source>
        <dbReference type="ARBA" id="ARBA00004245"/>
    </source>
</evidence>